<dbReference type="GO" id="GO:0009279">
    <property type="term" value="C:cell outer membrane"/>
    <property type="evidence" value="ECO:0007669"/>
    <property type="project" value="UniProtKB-SubCell"/>
</dbReference>
<dbReference type="GO" id="GO:0015344">
    <property type="term" value="F:siderophore uptake transmembrane transporter activity"/>
    <property type="evidence" value="ECO:0007669"/>
    <property type="project" value="TreeGrafter"/>
</dbReference>
<reference evidence="16 17" key="1">
    <citation type="submission" date="2018-05" db="EMBL/GenBank/DDBJ databases">
        <title>Kangiella spongicola genome sequence.</title>
        <authorList>
            <person name="Maclea K.S."/>
            <person name="Goen A.E."/>
            <person name="Kelley C."/>
            <person name="Underriner A."/>
            <person name="Silverwood T."/>
            <person name="Trachtenberg A.M."/>
        </authorList>
    </citation>
    <scope>NUCLEOTIDE SEQUENCE [LARGE SCALE GENOMIC DNA]</scope>
    <source>
        <strain evidence="16 17">ATCC BAA-2076</strain>
    </source>
</reference>
<dbReference type="InterPro" id="IPR010916">
    <property type="entry name" value="TonB_box_CS"/>
</dbReference>
<keyword evidence="9 16" id="KW-0675">Receptor</keyword>
<dbReference type="InterPro" id="IPR039426">
    <property type="entry name" value="TonB-dep_rcpt-like"/>
</dbReference>
<comment type="similarity">
    <text evidence="2">Belongs to the TonB-dependent receptor family. Hemoglobin/haptoglobin binding protein subfamily.</text>
</comment>
<comment type="caution">
    <text evidence="16">The sequence shown here is derived from an EMBL/GenBank/DDBJ whole genome shotgun (WGS) entry which is preliminary data.</text>
</comment>
<evidence type="ECO:0000256" key="1">
    <source>
        <dbReference type="ARBA" id="ARBA00004571"/>
    </source>
</evidence>
<dbReference type="AlphaFoldDB" id="A0A318D7R6"/>
<keyword evidence="17" id="KW-1185">Reference proteome</keyword>
<evidence type="ECO:0000259" key="14">
    <source>
        <dbReference type="Pfam" id="PF00593"/>
    </source>
</evidence>
<evidence type="ECO:0000259" key="15">
    <source>
        <dbReference type="Pfam" id="PF07715"/>
    </source>
</evidence>
<evidence type="ECO:0000313" key="17">
    <source>
        <dbReference type="Proteomes" id="UP000247689"/>
    </source>
</evidence>
<dbReference type="Pfam" id="PF00593">
    <property type="entry name" value="TonB_dep_Rec_b-barrel"/>
    <property type="match status" value="1"/>
</dbReference>
<evidence type="ECO:0000256" key="5">
    <source>
        <dbReference type="ARBA" id="ARBA00022692"/>
    </source>
</evidence>
<feature type="chain" id="PRO_5016360084" evidence="13">
    <location>
        <begin position="23"/>
        <end position="729"/>
    </location>
</feature>
<evidence type="ECO:0000256" key="4">
    <source>
        <dbReference type="ARBA" id="ARBA00022452"/>
    </source>
</evidence>
<dbReference type="RefSeq" id="WP_110199272.1">
    <property type="nucleotide sequence ID" value="NZ_QICH01000001.1"/>
</dbReference>
<dbReference type="NCBIfam" id="TIGR01786">
    <property type="entry name" value="TonB-hemlactrns"/>
    <property type="match status" value="1"/>
</dbReference>
<dbReference type="NCBIfam" id="TIGR01785">
    <property type="entry name" value="TonB-hemin"/>
    <property type="match status" value="1"/>
</dbReference>
<dbReference type="EMBL" id="QICH01000001">
    <property type="protein sequence ID" value="PXF63838.1"/>
    <property type="molecule type" value="Genomic_DNA"/>
</dbReference>
<dbReference type="InterPro" id="IPR000531">
    <property type="entry name" value="Beta-barrel_TonB"/>
</dbReference>
<feature type="domain" description="TonB-dependent receptor plug" evidence="15">
    <location>
        <begin position="52"/>
        <end position="161"/>
    </location>
</feature>
<evidence type="ECO:0000256" key="8">
    <source>
        <dbReference type="ARBA" id="ARBA00023136"/>
    </source>
</evidence>
<keyword evidence="5 11" id="KW-0812">Transmembrane</keyword>
<dbReference type="PANTHER" id="PTHR30069">
    <property type="entry name" value="TONB-DEPENDENT OUTER MEMBRANE RECEPTOR"/>
    <property type="match status" value="1"/>
</dbReference>
<dbReference type="InterPro" id="IPR012910">
    <property type="entry name" value="Plug_dom"/>
</dbReference>
<organism evidence="16 17">
    <name type="scientific">Kangiella spongicola</name>
    <dbReference type="NCBI Taxonomy" id="796379"/>
    <lineage>
        <taxon>Bacteria</taxon>
        <taxon>Pseudomonadati</taxon>
        <taxon>Pseudomonadota</taxon>
        <taxon>Gammaproteobacteria</taxon>
        <taxon>Kangiellales</taxon>
        <taxon>Kangiellaceae</taxon>
        <taxon>Kangiella</taxon>
    </lineage>
</organism>
<evidence type="ECO:0000256" key="13">
    <source>
        <dbReference type="SAM" id="SignalP"/>
    </source>
</evidence>
<protein>
    <submittedName>
        <fullName evidence="16">TonB-dependent receptor</fullName>
    </submittedName>
</protein>
<evidence type="ECO:0000256" key="3">
    <source>
        <dbReference type="ARBA" id="ARBA00022448"/>
    </source>
</evidence>
<feature type="signal peptide" evidence="13">
    <location>
        <begin position="1"/>
        <end position="22"/>
    </location>
</feature>
<keyword evidence="8 11" id="KW-0472">Membrane</keyword>
<keyword evidence="7 12" id="KW-0798">TonB box</keyword>
<dbReference type="Proteomes" id="UP000247689">
    <property type="component" value="Unassembled WGS sequence"/>
</dbReference>
<comment type="subcellular location">
    <subcellularLocation>
        <location evidence="1 11">Cell outer membrane</location>
        <topology evidence="1 11">Multi-pass membrane protein</topology>
    </subcellularLocation>
</comment>
<dbReference type="GO" id="GO:0015232">
    <property type="term" value="F:heme transmembrane transporter activity"/>
    <property type="evidence" value="ECO:0007669"/>
    <property type="project" value="InterPro"/>
</dbReference>
<dbReference type="Pfam" id="PF07715">
    <property type="entry name" value="Plug"/>
    <property type="match status" value="1"/>
</dbReference>
<evidence type="ECO:0000256" key="10">
    <source>
        <dbReference type="ARBA" id="ARBA00023237"/>
    </source>
</evidence>
<accession>A0A318D7R6</accession>
<feature type="short sequence motif" description="TonB box" evidence="12">
    <location>
        <begin position="39"/>
        <end position="45"/>
    </location>
</feature>
<evidence type="ECO:0000256" key="2">
    <source>
        <dbReference type="ARBA" id="ARBA00008143"/>
    </source>
</evidence>
<feature type="domain" description="TonB-dependent receptor-like beta-barrel" evidence="14">
    <location>
        <begin position="236"/>
        <end position="690"/>
    </location>
</feature>
<proteinExistence type="inferred from homology"/>
<dbReference type="CDD" id="cd01347">
    <property type="entry name" value="ligand_gated_channel"/>
    <property type="match status" value="1"/>
</dbReference>
<keyword evidence="6 13" id="KW-0732">Signal</keyword>
<keyword evidence="10 11" id="KW-0998">Cell outer membrane</keyword>
<evidence type="ECO:0000256" key="7">
    <source>
        <dbReference type="ARBA" id="ARBA00023077"/>
    </source>
</evidence>
<dbReference type="GO" id="GO:0044718">
    <property type="term" value="P:siderophore transmembrane transport"/>
    <property type="evidence" value="ECO:0007669"/>
    <property type="project" value="TreeGrafter"/>
</dbReference>
<name>A0A318D7R6_9GAMM</name>
<evidence type="ECO:0000256" key="11">
    <source>
        <dbReference type="PROSITE-ProRule" id="PRU01360"/>
    </source>
</evidence>
<dbReference type="SUPFAM" id="SSF56935">
    <property type="entry name" value="Porins"/>
    <property type="match status" value="1"/>
</dbReference>
<evidence type="ECO:0000256" key="6">
    <source>
        <dbReference type="ARBA" id="ARBA00022729"/>
    </source>
</evidence>
<gene>
    <name evidence="16" type="ORF">DL796_01455</name>
</gene>
<dbReference type="InterPro" id="IPR010949">
    <property type="entry name" value="TonB_Hb/transfer/lactofer_rcpt"/>
</dbReference>
<keyword evidence="3 11" id="KW-0813">Transport</keyword>
<dbReference type="OrthoDB" id="9764669at2"/>
<evidence type="ECO:0000256" key="9">
    <source>
        <dbReference type="ARBA" id="ARBA00023170"/>
    </source>
</evidence>
<dbReference type="InterPro" id="IPR037066">
    <property type="entry name" value="Plug_dom_sf"/>
</dbReference>
<dbReference type="PANTHER" id="PTHR30069:SF29">
    <property type="entry name" value="HEMOGLOBIN AND HEMOGLOBIN-HAPTOGLOBIN-BINDING PROTEIN 1-RELATED"/>
    <property type="match status" value="1"/>
</dbReference>
<dbReference type="InterPro" id="IPR036942">
    <property type="entry name" value="Beta-barrel_TonB_sf"/>
</dbReference>
<dbReference type="Gene3D" id="2.170.130.10">
    <property type="entry name" value="TonB-dependent receptor, plug domain"/>
    <property type="match status" value="1"/>
</dbReference>
<dbReference type="Gene3D" id="2.40.170.20">
    <property type="entry name" value="TonB-dependent receptor, beta-barrel domain"/>
    <property type="match status" value="1"/>
</dbReference>
<dbReference type="InterPro" id="IPR011276">
    <property type="entry name" value="TonB_haem/Hb_rcpt"/>
</dbReference>
<dbReference type="PROSITE" id="PS52016">
    <property type="entry name" value="TONB_DEPENDENT_REC_3"/>
    <property type="match status" value="1"/>
</dbReference>
<keyword evidence="4 11" id="KW-1134">Transmembrane beta strand</keyword>
<evidence type="ECO:0000256" key="12">
    <source>
        <dbReference type="PROSITE-ProRule" id="PRU10143"/>
    </source>
</evidence>
<sequence length="729" mass="82182">MKNSYPLLVAMFGGALLTTAHASELDSNDTNSQEESIETITVVANRQPRNISQVASSVTIIDQATIKQNITLSLEDLVRYQPAIEVDNNSTRFGSSGFRIRGIGGNRTLTVIDNIPVADNFSVGSFSDSGRGLAELNLVNNIEVLRGPASTLYGSRALGGVVAIKLLDADDLLSDLNGNHRLNLAYNSDSNRFATTLSGAFATKNTETLISAAYQKSDETEPAYLPADTTTDPQDKDSQALLFRTSYLSDYGQFRLTLNRQVENRETDIYSLLGSGRLRNTTTLNADDKHEQDRFVIDHSFQELGVIDRGNWRLWHQQTETHQYSYEERLTAPTPVSLWRNFDYQHKSTGLGADFETAFHWGDVKHRLGYGFEFINNRVSDLRNAEQTNLATSETTNVLLGETFPLRDFPKTNVNEYGLYLHDEISLLDGRLVLSPGIRFEHYSLKPGRDELFEQRYPDSNQTALITNYWLPKLGALYSISDQSEWFFQYAKGYRSPPFSDVNVGLYYPQFNVLAISNPDLKSEKGQTFETGLRWRGSDTQLEVSVFHNRYKDFIQSRAPLGFDPQSGNLLFQSINRDQVTIEGAELQLNHYWSNNFATNLNLAWFRGEDKNTKQPVASTTPPAAVLELAYYPDSNLWNTRLLGTFSKSQRYIEDNGDELFSAPGYSRWDLLTQWQIADSMDINLALFNLTDKNYWESNSVLGFEPDNPTIPLLAEAGFSAAVSFNYSF</sequence>
<dbReference type="PROSITE" id="PS00430">
    <property type="entry name" value="TONB_DEPENDENT_REC_1"/>
    <property type="match status" value="1"/>
</dbReference>
<evidence type="ECO:0000313" key="16">
    <source>
        <dbReference type="EMBL" id="PXF63838.1"/>
    </source>
</evidence>